<name>A0A7I7UFB4_MYCPV</name>
<keyword evidence="2" id="KW-0732">Signal</keyword>
<evidence type="ECO:0000313" key="3">
    <source>
        <dbReference type="EMBL" id="BBY79985.1"/>
    </source>
</evidence>
<keyword evidence="4" id="KW-1185">Reference proteome</keyword>
<dbReference type="AlphaFoldDB" id="A0A7I7UFB4"/>
<sequence length="638" mass="66483">MVVACALMLALALAAPPAWTQPGDGGVVADAPTLGLDVLGATPTLAFYGDHGVMSITVPVPQGLVPESVDALVEMPVNVGVGTITATQDDRTLSRVPLPPDGGPVAIPLTGVRIDDNAATVTLRSYLVPIEGYCLDPSNPLRLVNTAVRYGGVEAAPTTVADFLPPVLRRLNLYLPESPTRAESEAAMRLATTVVAHYGEQYPEVTVKPLGPDQNSPGPLERTVVIRESRDAGVALQGDAGVPALQITGSADALSDQVRMLTSDVGRLALSSKAVAGPLQSSPVLPADVTTLRKLGQPGVNATALAPQVTIGLDQTRLGRSAHNIRVHLRGSYTPLPSSVGGDLVASIAGETIDQWPTDESGVIDRWVNVPDELLQRYLNLGVAVRIAGNTGRCGEFQPITLTIDGDSPVQSTAANPPLPGGFQSMPQALMPQVDVGVDEGFDGTRRAVALMVALQRLSARPLGITVMSVGDAVGSANPAVLVTADGWSDDRITLPVNATSRGQITVSYVDGTVNGTAEEATITLDPARPFGSLQTVYDGDRAVLVATSTHGPAQLDDLLNWINSDVKRWARVDGDALVAVPDRSPVVVATGAATQPDVVTAEDRFPWSWVLLGVVAAAALVGATLITLRNRRARGRP</sequence>
<keyword evidence="1" id="KW-0472">Membrane</keyword>
<evidence type="ECO:0000256" key="1">
    <source>
        <dbReference type="SAM" id="Phobius"/>
    </source>
</evidence>
<feature type="transmembrane region" description="Helical" evidence="1">
    <location>
        <begin position="608"/>
        <end position="629"/>
    </location>
</feature>
<dbReference type="EMBL" id="AP022599">
    <property type="protein sequence ID" value="BBY79985.1"/>
    <property type="molecule type" value="Genomic_DNA"/>
</dbReference>
<dbReference type="Proteomes" id="UP000467252">
    <property type="component" value="Chromosome"/>
</dbReference>
<reference evidence="3 4" key="1">
    <citation type="journal article" date="2019" name="Emerg. Microbes Infect.">
        <title>Comprehensive subspecies identification of 175 nontuberculous mycobacteria species based on 7547 genomic profiles.</title>
        <authorList>
            <person name="Matsumoto Y."/>
            <person name="Kinjo T."/>
            <person name="Motooka D."/>
            <person name="Nabeya D."/>
            <person name="Jung N."/>
            <person name="Uechi K."/>
            <person name="Horii T."/>
            <person name="Iida T."/>
            <person name="Fujita J."/>
            <person name="Nakamura S."/>
        </authorList>
    </citation>
    <scope>NUCLEOTIDE SEQUENCE [LARGE SCALE GENOMIC DNA]</scope>
    <source>
        <strain evidence="3 4">JCM 6370</strain>
    </source>
</reference>
<keyword evidence="1" id="KW-0812">Transmembrane</keyword>
<feature type="signal peptide" evidence="2">
    <location>
        <begin position="1"/>
        <end position="20"/>
    </location>
</feature>
<accession>A0A7I7UFB4</accession>
<evidence type="ECO:0000313" key="4">
    <source>
        <dbReference type="Proteomes" id="UP000467252"/>
    </source>
</evidence>
<protein>
    <submittedName>
        <fullName evidence="3">Membrane protein</fullName>
    </submittedName>
</protein>
<proteinExistence type="predicted"/>
<organism evidence="3 4">
    <name type="scientific">Mycolicibacterium pulveris</name>
    <name type="common">Mycobacterium pulveris</name>
    <dbReference type="NCBI Taxonomy" id="36813"/>
    <lineage>
        <taxon>Bacteria</taxon>
        <taxon>Bacillati</taxon>
        <taxon>Actinomycetota</taxon>
        <taxon>Actinomycetes</taxon>
        <taxon>Mycobacteriales</taxon>
        <taxon>Mycobacteriaceae</taxon>
        <taxon>Mycolicibacterium</taxon>
    </lineage>
</organism>
<evidence type="ECO:0000256" key="2">
    <source>
        <dbReference type="SAM" id="SignalP"/>
    </source>
</evidence>
<keyword evidence="1" id="KW-1133">Transmembrane helix</keyword>
<feature type="chain" id="PRO_5029551244" evidence="2">
    <location>
        <begin position="21"/>
        <end position="638"/>
    </location>
</feature>
<gene>
    <name evidence="3" type="ORF">MPUL_11430</name>
</gene>